<proteinExistence type="predicted"/>
<dbReference type="Proteomes" id="UP001500839">
    <property type="component" value="Unassembled WGS sequence"/>
</dbReference>
<keyword evidence="3" id="KW-1185">Reference proteome</keyword>
<reference evidence="3" key="1">
    <citation type="journal article" date="2019" name="Int. J. Syst. Evol. Microbiol.">
        <title>The Global Catalogue of Microorganisms (GCM) 10K type strain sequencing project: providing services to taxonomists for standard genome sequencing and annotation.</title>
        <authorList>
            <consortium name="The Broad Institute Genomics Platform"/>
            <consortium name="The Broad Institute Genome Sequencing Center for Infectious Disease"/>
            <person name="Wu L."/>
            <person name="Ma J."/>
        </authorList>
    </citation>
    <scope>NUCLEOTIDE SEQUENCE [LARGE SCALE GENOMIC DNA]</scope>
    <source>
        <strain evidence="3">JCM 18542</strain>
    </source>
</reference>
<evidence type="ECO:0000256" key="1">
    <source>
        <dbReference type="SAM" id="MobiDB-lite"/>
    </source>
</evidence>
<accession>A0ABP9CQT6</accession>
<dbReference type="InterPro" id="IPR046039">
    <property type="entry name" value="DUF5997"/>
</dbReference>
<feature type="region of interest" description="Disordered" evidence="1">
    <location>
        <begin position="1"/>
        <end position="29"/>
    </location>
</feature>
<protein>
    <submittedName>
        <fullName evidence="2">DUF5997 family protein</fullName>
    </submittedName>
</protein>
<evidence type="ECO:0000313" key="2">
    <source>
        <dbReference type="EMBL" id="GAA4815746.1"/>
    </source>
</evidence>
<comment type="caution">
    <text evidence="2">The sequence shown here is derived from an EMBL/GenBank/DDBJ whole genome shotgun (WGS) entry which is preliminary data.</text>
</comment>
<name>A0ABP9CQT6_9ACTN</name>
<evidence type="ECO:0000313" key="3">
    <source>
        <dbReference type="Proteomes" id="UP001500839"/>
    </source>
</evidence>
<gene>
    <name evidence="2" type="ORF">GCM10023353_22050</name>
</gene>
<dbReference type="EMBL" id="BAABKQ010000001">
    <property type="protein sequence ID" value="GAA4815746.1"/>
    <property type="molecule type" value="Genomic_DNA"/>
</dbReference>
<dbReference type="RefSeq" id="WP_200174378.1">
    <property type="nucleotide sequence ID" value="NZ_BAABKQ010000001.1"/>
</dbReference>
<sequence>MTARKKPQMLKPSTAAKKLGIHLPATPDEFRDGTVSREEMAALLQDPPQWLTVLRAQGPHPRPVVAEKLGVSIAGLARAGVDEALTTTQIEALLADRPEWLRREREVQAGVRAENRRISRRRDAD</sequence>
<dbReference type="Pfam" id="PF19460">
    <property type="entry name" value="DUF5997"/>
    <property type="match status" value="1"/>
</dbReference>
<organism evidence="2 3">
    <name type="scientific">Tomitella cavernea</name>
    <dbReference type="NCBI Taxonomy" id="1387982"/>
    <lineage>
        <taxon>Bacteria</taxon>
        <taxon>Bacillati</taxon>
        <taxon>Actinomycetota</taxon>
        <taxon>Actinomycetes</taxon>
        <taxon>Mycobacteriales</taxon>
        <taxon>Tomitella</taxon>
    </lineage>
</organism>